<dbReference type="Proteomes" id="UP000664534">
    <property type="component" value="Unassembled WGS sequence"/>
</dbReference>
<evidence type="ECO:0008006" key="4">
    <source>
        <dbReference type="Google" id="ProtNLM"/>
    </source>
</evidence>
<dbReference type="InterPro" id="IPR025363">
    <property type="entry name" value="DUF4267"/>
</dbReference>
<keyword evidence="3" id="KW-1185">Reference proteome</keyword>
<protein>
    <recommendedName>
        <fullName evidence="4">DUF4267 domain-containing protein</fullName>
    </recommendedName>
</protein>
<evidence type="ECO:0000313" key="3">
    <source>
        <dbReference type="Proteomes" id="UP000664534"/>
    </source>
</evidence>
<dbReference type="Pfam" id="PF14087">
    <property type="entry name" value="DUF4267"/>
    <property type="match status" value="1"/>
</dbReference>
<accession>A0A8H3INM4</accession>
<organism evidence="2 3">
    <name type="scientific">Imshaugia aleurites</name>
    <dbReference type="NCBI Taxonomy" id="172621"/>
    <lineage>
        <taxon>Eukaryota</taxon>
        <taxon>Fungi</taxon>
        <taxon>Dikarya</taxon>
        <taxon>Ascomycota</taxon>
        <taxon>Pezizomycotina</taxon>
        <taxon>Lecanoromycetes</taxon>
        <taxon>OSLEUM clade</taxon>
        <taxon>Lecanoromycetidae</taxon>
        <taxon>Lecanorales</taxon>
        <taxon>Lecanorineae</taxon>
        <taxon>Parmeliaceae</taxon>
        <taxon>Imshaugia</taxon>
    </lineage>
</organism>
<feature type="transmembrane region" description="Helical" evidence="1">
    <location>
        <begin position="12"/>
        <end position="31"/>
    </location>
</feature>
<keyword evidence="1" id="KW-1133">Transmembrane helix</keyword>
<reference evidence="2" key="1">
    <citation type="submission" date="2021-03" db="EMBL/GenBank/DDBJ databases">
        <authorList>
            <person name="Tagirdzhanova G."/>
        </authorList>
    </citation>
    <scope>NUCLEOTIDE SEQUENCE</scope>
</reference>
<keyword evidence="1" id="KW-0812">Transmembrane</keyword>
<dbReference type="OrthoDB" id="5216128at2759"/>
<dbReference type="AlphaFoldDB" id="A0A8H3INM4"/>
<keyword evidence="1" id="KW-0472">Membrane</keyword>
<gene>
    <name evidence="2" type="ORF">IMSHALPRED_006777</name>
</gene>
<dbReference type="EMBL" id="CAJPDT010000040">
    <property type="protein sequence ID" value="CAF9925748.1"/>
    <property type="molecule type" value="Genomic_DNA"/>
</dbReference>
<evidence type="ECO:0000313" key="2">
    <source>
        <dbReference type="EMBL" id="CAF9925748.1"/>
    </source>
</evidence>
<evidence type="ECO:0000256" key="1">
    <source>
        <dbReference type="SAM" id="Phobius"/>
    </source>
</evidence>
<feature type="transmembrane region" description="Helical" evidence="1">
    <location>
        <begin position="77"/>
        <end position="99"/>
    </location>
</feature>
<name>A0A8H3INM4_9LECA</name>
<feature type="transmembrane region" description="Helical" evidence="1">
    <location>
        <begin position="105"/>
        <end position="123"/>
    </location>
</feature>
<proteinExistence type="predicted"/>
<comment type="caution">
    <text evidence="2">The sequence shown here is derived from an EMBL/GenBank/DDBJ whole genome shotgun (WGS) entry which is preliminary data.</text>
</comment>
<sequence length="124" mass="13347">MDLAALKTASGYLVATFLTTLGLTTIVDPVSRSKNFGITARPQDKTTLAFIRPMGARDLSLGIITAMLMYKGDQKTAGLVDLIALVIPAMDAWAVWSYHRRLKEVWGHIIGGSVVGAVGLWLTS</sequence>